<dbReference type="AlphaFoldDB" id="A0A853IJC9"/>
<dbReference type="Proteomes" id="UP000569732">
    <property type="component" value="Unassembled WGS sequence"/>
</dbReference>
<reference evidence="1 2" key="1">
    <citation type="submission" date="2020-07" db="EMBL/GenBank/DDBJ databases">
        <title>Endozoicomonas sp. nov., isolated from sediment.</title>
        <authorList>
            <person name="Gu T."/>
        </authorList>
    </citation>
    <scope>NUCLEOTIDE SEQUENCE [LARGE SCALE GENOMIC DNA]</scope>
    <source>
        <strain evidence="1 2">SM1973</strain>
    </source>
</reference>
<sequence length="272" mass="32002">MQHWLVNRLTVSKQSSERWVQLAMALELFWDQQFTPAIERVENSRSIFTASPEDLEKALADMGSFFDVFMPIAETNKPLAIAWRRDELHYKDTSLPVQSILARNFSGLNTRWEPLYAKDTESYQQGTFYSADEVHDLGHELNDYFLTSRGRLWVDLGHLRLLQISRGEFETIVRQEIEKIRPTHIVYEGELFQLSIHFKAKPDRLLIETLKTERPAHLAYQDQFIAPRLDWQTIQQRELTPLLQYNEIPYFCFDEVPADYTPLDTYVENVNA</sequence>
<name>A0A853IJC9_9GAMM</name>
<accession>A0A853IJC9</accession>
<protein>
    <submittedName>
        <fullName evidence="1">Uncharacterized protein</fullName>
    </submittedName>
</protein>
<organism evidence="1 2">
    <name type="scientific">Spartinivicinus marinus</name>
    <dbReference type="NCBI Taxonomy" id="2994442"/>
    <lineage>
        <taxon>Bacteria</taxon>
        <taxon>Pseudomonadati</taxon>
        <taxon>Pseudomonadota</taxon>
        <taxon>Gammaproteobacteria</taxon>
        <taxon>Oceanospirillales</taxon>
        <taxon>Zooshikellaceae</taxon>
        <taxon>Spartinivicinus</taxon>
    </lineage>
</organism>
<evidence type="ECO:0000313" key="2">
    <source>
        <dbReference type="Proteomes" id="UP000569732"/>
    </source>
</evidence>
<dbReference type="RefSeq" id="WP_180572047.1">
    <property type="nucleotide sequence ID" value="NZ_JACCKB010000275.1"/>
</dbReference>
<comment type="caution">
    <text evidence="1">The sequence shown here is derived from an EMBL/GenBank/DDBJ whole genome shotgun (WGS) entry which is preliminary data.</text>
</comment>
<evidence type="ECO:0000313" key="1">
    <source>
        <dbReference type="EMBL" id="NYZ70114.1"/>
    </source>
</evidence>
<dbReference type="EMBL" id="JACCKB010000275">
    <property type="protein sequence ID" value="NYZ70114.1"/>
    <property type="molecule type" value="Genomic_DNA"/>
</dbReference>
<gene>
    <name evidence="1" type="ORF">H0A36_29305</name>
</gene>
<proteinExistence type="predicted"/>
<keyword evidence="2" id="KW-1185">Reference proteome</keyword>